<dbReference type="EMBL" id="JANPWB010000010">
    <property type="protein sequence ID" value="KAJ1135855.1"/>
    <property type="molecule type" value="Genomic_DNA"/>
</dbReference>
<accession>A0AAV7Q6M6</accession>
<proteinExistence type="predicted"/>
<protein>
    <submittedName>
        <fullName evidence="1">Uncharacterized protein</fullName>
    </submittedName>
</protein>
<comment type="caution">
    <text evidence="1">The sequence shown here is derived from an EMBL/GenBank/DDBJ whole genome shotgun (WGS) entry which is preliminary data.</text>
</comment>
<organism evidence="1 2">
    <name type="scientific">Pleurodeles waltl</name>
    <name type="common">Iberian ribbed newt</name>
    <dbReference type="NCBI Taxonomy" id="8319"/>
    <lineage>
        <taxon>Eukaryota</taxon>
        <taxon>Metazoa</taxon>
        <taxon>Chordata</taxon>
        <taxon>Craniata</taxon>
        <taxon>Vertebrata</taxon>
        <taxon>Euteleostomi</taxon>
        <taxon>Amphibia</taxon>
        <taxon>Batrachia</taxon>
        <taxon>Caudata</taxon>
        <taxon>Salamandroidea</taxon>
        <taxon>Salamandridae</taxon>
        <taxon>Pleurodelinae</taxon>
        <taxon>Pleurodeles</taxon>
    </lineage>
</organism>
<dbReference type="AlphaFoldDB" id="A0AAV7Q6M6"/>
<evidence type="ECO:0000313" key="1">
    <source>
        <dbReference type="EMBL" id="KAJ1135855.1"/>
    </source>
</evidence>
<evidence type="ECO:0000313" key="2">
    <source>
        <dbReference type="Proteomes" id="UP001066276"/>
    </source>
</evidence>
<reference evidence="1" key="1">
    <citation type="journal article" date="2022" name="bioRxiv">
        <title>Sequencing and chromosome-scale assembly of the giantPleurodeles waltlgenome.</title>
        <authorList>
            <person name="Brown T."/>
            <person name="Elewa A."/>
            <person name="Iarovenko S."/>
            <person name="Subramanian E."/>
            <person name="Araus A.J."/>
            <person name="Petzold A."/>
            <person name="Susuki M."/>
            <person name="Suzuki K.-i.T."/>
            <person name="Hayashi T."/>
            <person name="Toyoda A."/>
            <person name="Oliveira C."/>
            <person name="Osipova E."/>
            <person name="Leigh N.D."/>
            <person name="Simon A."/>
            <person name="Yun M.H."/>
        </authorList>
    </citation>
    <scope>NUCLEOTIDE SEQUENCE</scope>
    <source>
        <strain evidence="1">20211129_DDA</strain>
        <tissue evidence="1">Liver</tissue>
    </source>
</reference>
<dbReference type="Proteomes" id="UP001066276">
    <property type="component" value="Chromosome 6"/>
</dbReference>
<sequence length="146" mass="16098">MAVQTAPSSPTTSPADTCTMEATDRILQEITAVGCCLEAMDSKILDLTVASTSIRADIAGFQEKVTDLDRRLTTVEDHVASLPDQEAELWSLRAKVIDLEDRSCRDNVRLSGIPEHKEGFYPSSLAWISHCHWSSKESTGLTLYIK</sequence>
<gene>
    <name evidence="1" type="ORF">NDU88_002284</name>
</gene>
<keyword evidence="2" id="KW-1185">Reference proteome</keyword>
<name>A0AAV7Q6M6_PLEWA</name>